<dbReference type="Pfam" id="PF00528">
    <property type="entry name" value="BPD_transp_1"/>
    <property type="match status" value="1"/>
</dbReference>
<keyword evidence="5 7" id="KW-1133">Transmembrane helix</keyword>
<evidence type="ECO:0000256" key="2">
    <source>
        <dbReference type="ARBA" id="ARBA00022448"/>
    </source>
</evidence>
<organism evidence="9 10">
    <name type="scientific">Cyanobium gracile UHCC 0139</name>
    <dbReference type="NCBI Taxonomy" id="3110308"/>
    <lineage>
        <taxon>Bacteria</taxon>
        <taxon>Bacillati</taxon>
        <taxon>Cyanobacteriota</taxon>
        <taxon>Cyanophyceae</taxon>
        <taxon>Synechococcales</taxon>
        <taxon>Prochlorococcaceae</taxon>
        <taxon>Cyanobium</taxon>
    </lineage>
</organism>
<feature type="domain" description="ABC transmembrane type-1" evidence="8">
    <location>
        <begin position="66"/>
        <end position="250"/>
    </location>
</feature>
<dbReference type="EMBL" id="JAYGHX010000012">
    <property type="protein sequence ID" value="MEA5392521.1"/>
    <property type="molecule type" value="Genomic_DNA"/>
</dbReference>
<reference evidence="9 10" key="1">
    <citation type="submission" date="2023-12" db="EMBL/GenBank/DDBJ databases">
        <title>Baltic Sea Cyanobacteria.</title>
        <authorList>
            <person name="Delbaje E."/>
            <person name="Fewer D.P."/>
            <person name="Shishido T.K."/>
        </authorList>
    </citation>
    <scope>NUCLEOTIDE SEQUENCE [LARGE SCALE GENOMIC DNA]</scope>
    <source>
        <strain evidence="9 10">UHCC 0139</strain>
    </source>
</reference>
<feature type="transmembrane region" description="Helical" evidence="7">
    <location>
        <begin position="73"/>
        <end position="92"/>
    </location>
</feature>
<dbReference type="PANTHER" id="PTHR30151">
    <property type="entry name" value="ALKANE SULFONATE ABC TRANSPORTER-RELATED, MEMBRANE SUBUNIT"/>
    <property type="match status" value="1"/>
</dbReference>
<dbReference type="SUPFAM" id="SSF161098">
    <property type="entry name" value="MetI-like"/>
    <property type="match status" value="1"/>
</dbReference>
<keyword evidence="10" id="KW-1185">Reference proteome</keyword>
<dbReference type="Proteomes" id="UP001304461">
    <property type="component" value="Unassembled WGS sequence"/>
</dbReference>
<evidence type="ECO:0000256" key="3">
    <source>
        <dbReference type="ARBA" id="ARBA00022475"/>
    </source>
</evidence>
<evidence type="ECO:0000313" key="9">
    <source>
        <dbReference type="EMBL" id="MEA5392521.1"/>
    </source>
</evidence>
<evidence type="ECO:0000256" key="4">
    <source>
        <dbReference type="ARBA" id="ARBA00022692"/>
    </source>
</evidence>
<protein>
    <submittedName>
        <fullName evidence="9">ABC transporter permease</fullName>
    </submittedName>
</protein>
<accession>A0ABU5RXJ5</accession>
<dbReference type="InterPro" id="IPR000515">
    <property type="entry name" value="MetI-like"/>
</dbReference>
<evidence type="ECO:0000256" key="6">
    <source>
        <dbReference type="ARBA" id="ARBA00023136"/>
    </source>
</evidence>
<dbReference type="InterPro" id="IPR035906">
    <property type="entry name" value="MetI-like_sf"/>
</dbReference>
<dbReference type="PANTHER" id="PTHR30151:SF0">
    <property type="entry name" value="ABC TRANSPORTER PERMEASE PROTEIN MJ0413-RELATED"/>
    <property type="match status" value="1"/>
</dbReference>
<gene>
    <name evidence="9" type="ORF">VB738_14755</name>
</gene>
<dbReference type="PROSITE" id="PS50928">
    <property type="entry name" value="ABC_TM1"/>
    <property type="match status" value="1"/>
</dbReference>
<evidence type="ECO:0000259" key="8">
    <source>
        <dbReference type="PROSITE" id="PS50928"/>
    </source>
</evidence>
<comment type="similarity">
    <text evidence="7">Belongs to the binding-protein-dependent transport system permease family.</text>
</comment>
<sequence length="258" mass="28396">MARSPALRRFLRHPWVLGVLGILTVFLAWWLVTSSGMVDKLFLPGPGAVWMAGSGQFQRGILVADAVASIKRVFIGFVISAGLALPIGIAMGTNRTICHFLEPLMALIRYMPAPAFIPLLIIYFGLEELPKVMLIFIGTFFFNALMIMDAVKFVPSELVETALTLGGRGLPILTRVVAPYIAPQVLDTYRINMASAWNLVIVAELVAANEGLGKRISLAQRFLRTDEIFVGLIVIGLIGLMIDLGFRFMMRRACSWAN</sequence>
<feature type="transmembrane region" description="Helical" evidence="7">
    <location>
        <begin position="228"/>
        <end position="246"/>
    </location>
</feature>
<feature type="transmembrane region" description="Helical" evidence="7">
    <location>
        <begin position="104"/>
        <end position="126"/>
    </location>
</feature>
<evidence type="ECO:0000313" key="10">
    <source>
        <dbReference type="Proteomes" id="UP001304461"/>
    </source>
</evidence>
<keyword evidence="3" id="KW-1003">Cell membrane</keyword>
<comment type="subcellular location">
    <subcellularLocation>
        <location evidence="1 7">Cell membrane</location>
        <topology evidence="1 7">Multi-pass membrane protein</topology>
    </subcellularLocation>
</comment>
<evidence type="ECO:0000256" key="7">
    <source>
        <dbReference type="RuleBase" id="RU363032"/>
    </source>
</evidence>
<dbReference type="Gene3D" id="1.10.3720.10">
    <property type="entry name" value="MetI-like"/>
    <property type="match status" value="1"/>
</dbReference>
<dbReference type="CDD" id="cd06261">
    <property type="entry name" value="TM_PBP2"/>
    <property type="match status" value="1"/>
</dbReference>
<feature type="transmembrane region" description="Helical" evidence="7">
    <location>
        <begin position="12"/>
        <end position="32"/>
    </location>
</feature>
<name>A0ABU5RXJ5_9CYAN</name>
<feature type="transmembrane region" description="Helical" evidence="7">
    <location>
        <begin position="132"/>
        <end position="151"/>
    </location>
</feature>
<proteinExistence type="inferred from homology"/>
<keyword evidence="2 7" id="KW-0813">Transport</keyword>
<keyword evidence="6 7" id="KW-0472">Membrane</keyword>
<keyword evidence="4 7" id="KW-0812">Transmembrane</keyword>
<comment type="caution">
    <text evidence="9">The sequence shown here is derived from an EMBL/GenBank/DDBJ whole genome shotgun (WGS) entry which is preliminary data.</text>
</comment>
<evidence type="ECO:0000256" key="5">
    <source>
        <dbReference type="ARBA" id="ARBA00022989"/>
    </source>
</evidence>
<dbReference type="RefSeq" id="WP_323306466.1">
    <property type="nucleotide sequence ID" value="NZ_JAYGHX010000012.1"/>
</dbReference>
<evidence type="ECO:0000256" key="1">
    <source>
        <dbReference type="ARBA" id="ARBA00004651"/>
    </source>
</evidence>